<name>A0ACC0PJ52_RHOML</name>
<evidence type="ECO:0000313" key="2">
    <source>
        <dbReference type="Proteomes" id="UP001062846"/>
    </source>
</evidence>
<comment type="caution">
    <text evidence="1">The sequence shown here is derived from an EMBL/GenBank/DDBJ whole genome shotgun (WGS) entry which is preliminary data.</text>
</comment>
<keyword evidence="2" id="KW-1185">Reference proteome</keyword>
<evidence type="ECO:0000313" key="1">
    <source>
        <dbReference type="EMBL" id="KAI8565762.1"/>
    </source>
</evidence>
<reference evidence="1" key="1">
    <citation type="submission" date="2022-02" db="EMBL/GenBank/DDBJ databases">
        <title>Plant Genome Project.</title>
        <authorList>
            <person name="Zhang R.-G."/>
        </authorList>
    </citation>
    <scope>NUCLEOTIDE SEQUENCE</scope>
    <source>
        <strain evidence="1">AT1</strain>
    </source>
</reference>
<dbReference type="EMBL" id="CM046390">
    <property type="protein sequence ID" value="KAI8565762.1"/>
    <property type="molecule type" value="Genomic_DNA"/>
</dbReference>
<dbReference type="Proteomes" id="UP001062846">
    <property type="component" value="Chromosome 3"/>
</dbReference>
<protein>
    <submittedName>
        <fullName evidence="1">Uncharacterized protein</fullName>
    </submittedName>
</protein>
<sequence>MDVISTSFEGSWIMKSARPRIVIRWMIKPPRRSWLEEIVCIFELYITTISGQIPPEIGALPNLQNLDLSLSSNGFSGRMPPLAASNGSEATNFLPPGFSGGVH</sequence>
<accession>A0ACC0PJ52</accession>
<proteinExistence type="predicted"/>
<organism evidence="1 2">
    <name type="scientific">Rhododendron molle</name>
    <name type="common">Chinese azalea</name>
    <name type="synonym">Azalea mollis</name>
    <dbReference type="NCBI Taxonomy" id="49168"/>
    <lineage>
        <taxon>Eukaryota</taxon>
        <taxon>Viridiplantae</taxon>
        <taxon>Streptophyta</taxon>
        <taxon>Embryophyta</taxon>
        <taxon>Tracheophyta</taxon>
        <taxon>Spermatophyta</taxon>
        <taxon>Magnoliopsida</taxon>
        <taxon>eudicotyledons</taxon>
        <taxon>Gunneridae</taxon>
        <taxon>Pentapetalae</taxon>
        <taxon>asterids</taxon>
        <taxon>Ericales</taxon>
        <taxon>Ericaceae</taxon>
        <taxon>Ericoideae</taxon>
        <taxon>Rhodoreae</taxon>
        <taxon>Rhododendron</taxon>
    </lineage>
</organism>
<gene>
    <name evidence="1" type="ORF">RHMOL_Rhmol03G0286600</name>
</gene>